<dbReference type="GO" id="GO:0000149">
    <property type="term" value="F:SNARE binding"/>
    <property type="evidence" value="ECO:0007669"/>
    <property type="project" value="TreeGrafter"/>
</dbReference>
<dbReference type="InterPro" id="IPR014712">
    <property type="entry name" value="ANTH_dom_sf"/>
</dbReference>
<reference evidence="2" key="1">
    <citation type="submission" date="2014-07" db="EMBL/GenBank/DDBJ databases">
        <title>Identification of a novel salt tolerance gene in wild soybean by whole-genome sequencing.</title>
        <authorList>
            <person name="Lam H.-M."/>
            <person name="Qi X."/>
            <person name="Li M.-W."/>
            <person name="Liu X."/>
            <person name="Xie M."/>
            <person name="Ni M."/>
            <person name="Xu X."/>
        </authorList>
    </citation>
    <scope>NUCLEOTIDE SEQUENCE [LARGE SCALE GENOMIC DNA]</scope>
    <source>
        <tissue evidence="2">Root</tissue>
    </source>
</reference>
<dbReference type="SUPFAM" id="SSF89009">
    <property type="entry name" value="GAT-like domain"/>
    <property type="match status" value="1"/>
</dbReference>
<sequence length="173" mass="19941">QDEIMHSTCLDTLRILNMSDFRDDAHSNSSDQVGFVRVYSLYLDAKVDFVAYRRKLSSRVVESVEFRDEFGSAEREGNEVTPMREMGAERVLKRLNQLLWMLDRVLGCRPNGAAKNNSLVLIALYQVVDVRDSFKLYVEVCDVLGVLLDRFSPRWSMSIMLLDRCVKAFFNSV</sequence>
<protein>
    <submittedName>
        <fullName evidence="2">Putative clathrin assembly protein</fullName>
    </submittedName>
</protein>
<evidence type="ECO:0000313" key="2">
    <source>
        <dbReference type="EMBL" id="KHN24854.1"/>
    </source>
</evidence>
<organism evidence="2">
    <name type="scientific">Glycine soja</name>
    <name type="common">Wild soybean</name>
    <dbReference type="NCBI Taxonomy" id="3848"/>
    <lineage>
        <taxon>Eukaryota</taxon>
        <taxon>Viridiplantae</taxon>
        <taxon>Streptophyta</taxon>
        <taxon>Embryophyta</taxon>
        <taxon>Tracheophyta</taxon>
        <taxon>Spermatophyta</taxon>
        <taxon>Magnoliopsida</taxon>
        <taxon>eudicotyledons</taxon>
        <taxon>Gunneridae</taxon>
        <taxon>Pentapetalae</taxon>
        <taxon>rosids</taxon>
        <taxon>fabids</taxon>
        <taxon>Fabales</taxon>
        <taxon>Fabaceae</taxon>
        <taxon>Papilionoideae</taxon>
        <taxon>50 kb inversion clade</taxon>
        <taxon>NPAAA clade</taxon>
        <taxon>indigoferoid/millettioid clade</taxon>
        <taxon>Phaseoleae</taxon>
        <taxon>Glycine</taxon>
        <taxon>Glycine subgen. Soja</taxon>
    </lineage>
</organism>
<dbReference type="GO" id="GO:0072583">
    <property type="term" value="P:clathrin-dependent endocytosis"/>
    <property type="evidence" value="ECO:0007669"/>
    <property type="project" value="InterPro"/>
</dbReference>
<dbReference type="InterPro" id="IPR045192">
    <property type="entry name" value="AP180-like"/>
</dbReference>
<dbReference type="GO" id="GO:0005905">
    <property type="term" value="C:clathrin-coated pit"/>
    <property type="evidence" value="ECO:0007669"/>
    <property type="project" value="TreeGrafter"/>
</dbReference>
<dbReference type="Pfam" id="PF07651">
    <property type="entry name" value="ANTH"/>
    <property type="match status" value="1"/>
</dbReference>
<dbReference type="PANTHER" id="PTHR22951">
    <property type="entry name" value="CLATHRIN ASSEMBLY PROTEIN"/>
    <property type="match status" value="1"/>
</dbReference>
<dbReference type="GO" id="GO:0048268">
    <property type="term" value="P:clathrin coat assembly"/>
    <property type="evidence" value="ECO:0007669"/>
    <property type="project" value="InterPro"/>
</dbReference>
<name>A0A0B2QXX2_GLYSO</name>
<accession>A0A0B2QXX2</accession>
<gene>
    <name evidence="2" type="ORF">glysoja_040974</name>
</gene>
<dbReference type="AlphaFoldDB" id="A0A0B2QXX2"/>
<dbReference type="InterPro" id="IPR008942">
    <property type="entry name" value="ENTH_VHS"/>
</dbReference>
<dbReference type="GO" id="GO:0005546">
    <property type="term" value="F:phosphatidylinositol-4,5-bisphosphate binding"/>
    <property type="evidence" value="ECO:0007669"/>
    <property type="project" value="TreeGrafter"/>
</dbReference>
<dbReference type="GO" id="GO:0030136">
    <property type="term" value="C:clathrin-coated vesicle"/>
    <property type="evidence" value="ECO:0007669"/>
    <property type="project" value="InterPro"/>
</dbReference>
<proteinExistence type="predicted"/>
<evidence type="ECO:0000259" key="1">
    <source>
        <dbReference type="Pfam" id="PF07651"/>
    </source>
</evidence>
<dbReference type="EMBL" id="KN654936">
    <property type="protein sequence ID" value="KHN24854.1"/>
    <property type="molecule type" value="Genomic_DNA"/>
</dbReference>
<dbReference type="GO" id="GO:0005545">
    <property type="term" value="F:1-phosphatidylinositol binding"/>
    <property type="evidence" value="ECO:0007669"/>
    <property type="project" value="InterPro"/>
</dbReference>
<dbReference type="GO" id="GO:0032050">
    <property type="term" value="F:clathrin heavy chain binding"/>
    <property type="evidence" value="ECO:0007669"/>
    <property type="project" value="TreeGrafter"/>
</dbReference>
<dbReference type="PANTHER" id="PTHR22951:SF62">
    <property type="entry name" value="ASSEMBLY PLANT-LIKE PROTEIN, PUTATIVE-RELATED"/>
    <property type="match status" value="1"/>
</dbReference>
<dbReference type="GO" id="GO:0006900">
    <property type="term" value="P:vesicle budding from membrane"/>
    <property type="evidence" value="ECO:0007669"/>
    <property type="project" value="TreeGrafter"/>
</dbReference>
<dbReference type="Gene3D" id="1.25.40.90">
    <property type="match status" value="1"/>
</dbReference>
<dbReference type="InterPro" id="IPR011417">
    <property type="entry name" value="ANTH_dom"/>
</dbReference>
<dbReference type="SUPFAM" id="SSF48464">
    <property type="entry name" value="ENTH/VHS domain"/>
    <property type="match status" value="1"/>
</dbReference>
<dbReference type="Proteomes" id="UP000053555">
    <property type="component" value="Unassembled WGS sequence"/>
</dbReference>
<feature type="domain" description="AP180 N-terminal homology (ANTH)" evidence="1">
    <location>
        <begin position="13"/>
        <end position="153"/>
    </location>
</feature>
<dbReference type="Gene3D" id="1.20.58.150">
    <property type="entry name" value="ANTH domain"/>
    <property type="match status" value="1"/>
</dbReference>
<feature type="non-terminal residue" evidence="2">
    <location>
        <position position="1"/>
    </location>
</feature>